<evidence type="ECO:0000313" key="10">
    <source>
        <dbReference type="EMBL" id="RJG08695.1"/>
    </source>
</evidence>
<feature type="domain" description="Radical SAM core" evidence="9">
    <location>
        <begin position="22"/>
        <end position="237"/>
    </location>
</feature>
<dbReference type="InterPro" id="IPR050377">
    <property type="entry name" value="Radical_SAM_PqqE_MftC-like"/>
</dbReference>
<evidence type="ECO:0000256" key="3">
    <source>
        <dbReference type="ARBA" id="ARBA00022723"/>
    </source>
</evidence>
<dbReference type="NCBIfam" id="TIGR04085">
    <property type="entry name" value="rSAM_more_4Fe4S"/>
    <property type="match status" value="1"/>
</dbReference>
<dbReference type="HAMAP" id="MF_00660">
    <property type="entry name" value="PqqE"/>
    <property type="match status" value="1"/>
</dbReference>
<evidence type="ECO:0000256" key="8">
    <source>
        <dbReference type="HAMAP-Rule" id="MF_00660"/>
    </source>
</evidence>
<dbReference type="InterPro" id="IPR007197">
    <property type="entry name" value="rSAM"/>
</dbReference>
<dbReference type="Gene3D" id="3.20.20.70">
    <property type="entry name" value="Aldolase class I"/>
    <property type="match status" value="1"/>
</dbReference>
<dbReference type="InterPro" id="IPR000385">
    <property type="entry name" value="MoaA_NifB_PqqE_Fe-S-bd_CS"/>
</dbReference>
<dbReference type="GO" id="GO:0016491">
    <property type="term" value="F:oxidoreductase activity"/>
    <property type="evidence" value="ECO:0007669"/>
    <property type="project" value="UniProtKB-KW"/>
</dbReference>
<dbReference type="Pfam" id="PF13186">
    <property type="entry name" value="SPASM"/>
    <property type="match status" value="1"/>
</dbReference>
<dbReference type="InterPro" id="IPR006638">
    <property type="entry name" value="Elp3/MiaA/NifB-like_rSAM"/>
</dbReference>
<keyword evidence="1 8" id="KW-0004">4Fe-4S</keyword>
<keyword evidence="7 8" id="KW-0411">Iron-sulfur</keyword>
<dbReference type="GO" id="GO:0032324">
    <property type="term" value="P:molybdopterin cofactor biosynthetic process"/>
    <property type="evidence" value="ECO:0007669"/>
    <property type="project" value="UniProtKB-ARBA"/>
</dbReference>
<protein>
    <recommendedName>
        <fullName evidence="8">PqqA peptide cyclase</fullName>
        <ecNumber evidence="8">1.21.98.4</ecNumber>
    </recommendedName>
    <alternativeName>
        <fullName evidence="8">Coenzyme PQQ synthesis protein E</fullName>
    </alternativeName>
</protein>
<organism evidence="10 11">
    <name type="scientific">Pseudomonas cavernicola</name>
    <dbReference type="NCBI Taxonomy" id="2320866"/>
    <lineage>
        <taxon>Bacteria</taxon>
        <taxon>Pseudomonadati</taxon>
        <taxon>Pseudomonadota</taxon>
        <taxon>Gammaproteobacteria</taxon>
        <taxon>Pseudomonadales</taxon>
        <taxon>Pseudomonadaceae</taxon>
        <taxon>Pseudomonas</taxon>
    </lineage>
</organism>
<evidence type="ECO:0000313" key="11">
    <source>
        <dbReference type="Proteomes" id="UP000284021"/>
    </source>
</evidence>
<name>A0A418X877_9PSED</name>
<reference evidence="10 11" key="1">
    <citation type="submission" date="2018-09" db="EMBL/GenBank/DDBJ databases">
        <authorList>
            <person name="Zhu H."/>
        </authorList>
    </citation>
    <scope>NUCLEOTIDE SEQUENCE [LARGE SCALE GENOMIC DNA]</scope>
    <source>
        <strain evidence="10 11">K1S02-6</strain>
    </source>
</reference>
<keyword evidence="2 8" id="KW-0949">S-adenosyl-L-methionine</keyword>
<dbReference type="InterPro" id="IPR058240">
    <property type="entry name" value="rSAM_sf"/>
</dbReference>
<accession>A0A418X877</accession>
<dbReference type="GO" id="GO:0018189">
    <property type="term" value="P:pyrroloquinoline quinone biosynthetic process"/>
    <property type="evidence" value="ECO:0007669"/>
    <property type="project" value="UniProtKB-UniRule"/>
</dbReference>
<dbReference type="CDD" id="cd01335">
    <property type="entry name" value="Radical_SAM"/>
    <property type="match status" value="1"/>
</dbReference>
<feature type="binding site" evidence="8">
    <location>
        <position position="43"/>
    </location>
    <ligand>
        <name>[4Fe-4S] cluster</name>
        <dbReference type="ChEBI" id="CHEBI:49883"/>
        <note>4Fe-4S-S-AdoMet</note>
    </ligand>
</feature>
<dbReference type="SFLD" id="SFLDG01067">
    <property type="entry name" value="SPASM/twitch_domain_containing"/>
    <property type="match status" value="1"/>
</dbReference>
<evidence type="ECO:0000259" key="9">
    <source>
        <dbReference type="PROSITE" id="PS51918"/>
    </source>
</evidence>
<keyword evidence="6 8" id="KW-0408">Iron</keyword>
<dbReference type="InterPro" id="IPR013785">
    <property type="entry name" value="Aldolase_TIM"/>
</dbReference>
<dbReference type="InterPro" id="IPR011843">
    <property type="entry name" value="PQQ_synth_PqqE_bac"/>
</dbReference>
<proteinExistence type="inferred from homology"/>
<dbReference type="OrthoDB" id="9792276at2"/>
<comment type="cofactor">
    <cofactor evidence="8">
        <name>[4Fe-4S] cluster</name>
        <dbReference type="ChEBI" id="CHEBI:49883"/>
    </cofactor>
    <text evidence="8">Binds 1 [4Fe-4S] cluster. The cluster is coordinated with 3 cysteines and an exchangeable S-adenosyl-L-methionine.</text>
</comment>
<evidence type="ECO:0000256" key="2">
    <source>
        <dbReference type="ARBA" id="ARBA00022691"/>
    </source>
</evidence>
<evidence type="ECO:0000256" key="4">
    <source>
        <dbReference type="ARBA" id="ARBA00022905"/>
    </source>
</evidence>
<dbReference type="PIRSF" id="PIRSF037420">
    <property type="entry name" value="PQQ_syn_pqqE"/>
    <property type="match status" value="1"/>
</dbReference>
<evidence type="ECO:0000256" key="6">
    <source>
        <dbReference type="ARBA" id="ARBA00023004"/>
    </source>
</evidence>
<dbReference type="EC" id="1.21.98.4" evidence="8"/>
<dbReference type="GO" id="GO:0009975">
    <property type="term" value="F:cyclase activity"/>
    <property type="evidence" value="ECO:0007669"/>
    <property type="project" value="UniProtKB-UniRule"/>
</dbReference>
<dbReference type="InterPro" id="IPR017200">
    <property type="entry name" value="PqqE-like"/>
</dbReference>
<sequence length="391" mass="43626">MLSSGSSCTKSAAGPEALKAQPGPPLWLLAELTYRCPLQCPYCSNPLDFAKQGDELTTAEWIEVFRQSREMGAAQLGFSGGEPLVRQDLAELIKAARDMGYYTNLITSGIGLNEARIAEFSEAGLDHIQISFQAADEEVNNMLAGSKKAFAHKLAMARAVKAHGYPMVLNFVIHRHNIDRIERVIELCLELEADFVELATCQFYGWAELNRAGLLPTKAQLQRAERITNEYRARLEEQKHPCKLIFVTPDYYEERPKACMNGWANLFLDITPDGTALPCHSARQLPVQFPNVREHSIQHIWNDSFGFNRFRGDAWMPEPCRSCDEKHKDFGGCRCQAFMLTGDASNADPVCSKSAHHGLILAARAEAEQAPHGLDDLVMRNERASKIICKA</sequence>
<keyword evidence="4 8" id="KW-0884">PQQ biosynthesis</keyword>
<comment type="subunit">
    <text evidence="8">Interacts with PqqD. The interaction is necessary for activity of PqqE.</text>
</comment>
<comment type="caution">
    <text evidence="10">The sequence shown here is derived from an EMBL/GenBank/DDBJ whole genome shotgun (WGS) entry which is preliminary data.</text>
</comment>
<dbReference type="InterPro" id="IPR023885">
    <property type="entry name" value="4Fe4S-binding_SPASM_dom"/>
</dbReference>
<dbReference type="GO" id="GO:0005506">
    <property type="term" value="F:iron ion binding"/>
    <property type="evidence" value="ECO:0007669"/>
    <property type="project" value="UniProtKB-UniRule"/>
</dbReference>
<evidence type="ECO:0000256" key="1">
    <source>
        <dbReference type="ARBA" id="ARBA00022485"/>
    </source>
</evidence>
<dbReference type="PANTHER" id="PTHR11228">
    <property type="entry name" value="RADICAL SAM DOMAIN PROTEIN"/>
    <property type="match status" value="1"/>
</dbReference>
<keyword evidence="3 8" id="KW-0479">Metal-binding</keyword>
<dbReference type="Proteomes" id="UP000284021">
    <property type="component" value="Unassembled WGS sequence"/>
</dbReference>
<evidence type="ECO:0000256" key="7">
    <source>
        <dbReference type="ARBA" id="ARBA00023014"/>
    </source>
</evidence>
<dbReference type="SFLD" id="SFLDG01386">
    <property type="entry name" value="main_SPASM_domain-containing"/>
    <property type="match status" value="1"/>
</dbReference>
<dbReference type="SFLD" id="SFLDS00029">
    <property type="entry name" value="Radical_SAM"/>
    <property type="match status" value="1"/>
</dbReference>
<dbReference type="SFLD" id="SFLDF00280">
    <property type="entry name" value="coenzyme_PQQ_synthesis_protein"/>
    <property type="match status" value="1"/>
</dbReference>
<dbReference type="EMBL" id="QYUR01000008">
    <property type="protein sequence ID" value="RJG08695.1"/>
    <property type="molecule type" value="Genomic_DNA"/>
</dbReference>
<dbReference type="Pfam" id="PF04055">
    <property type="entry name" value="Radical_SAM"/>
    <property type="match status" value="1"/>
</dbReference>
<dbReference type="GO" id="GO:0051539">
    <property type="term" value="F:4 iron, 4 sulfur cluster binding"/>
    <property type="evidence" value="ECO:0007669"/>
    <property type="project" value="UniProtKB-KW"/>
</dbReference>
<feature type="binding site" evidence="8">
    <location>
        <position position="40"/>
    </location>
    <ligand>
        <name>[4Fe-4S] cluster</name>
        <dbReference type="ChEBI" id="CHEBI:49883"/>
        <note>4Fe-4S-S-AdoMet</note>
    </ligand>
</feature>
<comment type="function">
    <text evidence="8">Catalyzes the cross-linking of a glutamate residue and a tyrosine residue in the PqqA protein as part of the biosynthesis of pyrroloquinoline quinone (PQQ).</text>
</comment>
<evidence type="ECO:0000256" key="5">
    <source>
        <dbReference type="ARBA" id="ARBA00023002"/>
    </source>
</evidence>
<comment type="similarity">
    <text evidence="8">Belongs to the radical SAM superfamily. PqqE family.</text>
</comment>
<dbReference type="PROSITE" id="PS01305">
    <property type="entry name" value="MOAA_NIFB_PQQE"/>
    <property type="match status" value="1"/>
</dbReference>
<dbReference type="NCBIfam" id="TIGR02109">
    <property type="entry name" value="PQQ_syn_pqqE"/>
    <property type="match status" value="1"/>
</dbReference>
<dbReference type="SUPFAM" id="SSF102114">
    <property type="entry name" value="Radical SAM enzymes"/>
    <property type="match status" value="1"/>
</dbReference>
<dbReference type="CDD" id="cd21119">
    <property type="entry name" value="SPASM_PqqE"/>
    <property type="match status" value="1"/>
</dbReference>
<gene>
    <name evidence="8 10" type="primary">pqqE</name>
    <name evidence="10" type="ORF">D3879_22665</name>
</gene>
<dbReference type="PANTHER" id="PTHR11228:SF7">
    <property type="entry name" value="PQQA PEPTIDE CYCLASE"/>
    <property type="match status" value="1"/>
</dbReference>
<dbReference type="RefSeq" id="WP_119956497.1">
    <property type="nucleotide sequence ID" value="NZ_QYUR01000008.1"/>
</dbReference>
<feature type="binding site" evidence="8">
    <location>
        <position position="36"/>
    </location>
    <ligand>
        <name>[4Fe-4S] cluster</name>
        <dbReference type="ChEBI" id="CHEBI:49883"/>
        <note>4Fe-4S-S-AdoMet</note>
    </ligand>
</feature>
<comment type="pathway">
    <text evidence="8">Cofactor biosynthesis; pyrroloquinoline quinone biosynthesis.</text>
</comment>
<dbReference type="UniPathway" id="UPA00539"/>
<keyword evidence="5 8" id="KW-0560">Oxidoreductase</keyword>
<dbReference type="SMART" id="SM00729">
    <property type="entry name" value="Elp3"/>
    <property type="match status" value="1"/>
</dbReference>
<dbReference type="AlphaFoldDB" id="A0A418X877"/>
<dbReference type="GO" id="GO:1904047">
    <property type="term" value="F:S-adenosyl-L-methionine binding"/>
    <property type="evidence" value="ECO:0007669"/>
    <property type="project" value="UniProtKB-UniRule"/>
</dbReference>
<keyword evidence="11" id="KW-1185">Reference proteome</keyword>
<comment type="catalytic activity">
    <reaction evidence="8">
        <text>[PQQ precursor protein] + S-adenosyl-L-methionine = E-Y cross-linked-[PQQ precursor protein] + 5'-deoxyadenosine + L-methionine + H(+)</text>
        <dbReference type="Rhea" id="RHEA:56836"/>
        <dbReference type="Rhea" id="RHEA-COMP:14800"/>
        <dbReference type="Rhea" id="RHEA-COMP:14801"/>
        <dbReference type="ChEBI" id="CHEBI:15378"/>
        <dbReference type="ChEBI" id="CHEBI:17319"/>
        <dbReference type="ChEBI" id="CHEBI:57844"/>
        <dbReference type="ChEBI" id="CHEBI:59789"/>
        <dbReference type="ChEBI" id="CHEBI:141026"/>
        <dbReference type="ChEBI" id="CHEBI:141027"/>
        <dbReference type="EC" id="1.21.98.4"/>
    </reaction>
</comment>
<dbReference type="PROSITE" id="PS51918">
    <property type="entry name" value="RADICAL_SAM"/>
    <property type="match status" value="1"/>
</dbReference>